<dbReference type="Gene3D" id="4.10.375.10">
    <property type="entry name" value="Lipoxygenase-1, Domain 2"/>
    <property type="match status" value="1"/>
</dbReference>
<evidence type="ECO:0000256" key="13">
    <source>
        <dbReference type="RuleBase" id="RU003975"/>
    </source>
</evidence>
<sequence>MGVSKIASVDVIPKINEQFPSDDTLFLKFASSDLDSDGKEKALIEGVAKIHKKSDQKYNYVAKIEVPEGFGEIGAVIVEVKENSTERFIDTIFIKNLGGSTIEPGETDGLSGMIRRIYTYLVVLFAIIRLVLESVTRCIKSLFRAPPVQQGSTTTGALGSPLNANCSTSETPVTFSCNSWIQPKNLIPDQRRIFFSTKSYLPGKTPAGLLKLRKEDLANLRGEKADGTTDKNERKAFERIYDYDVYNDLGDPDIDPEWTRPVLGGSDEYPYPRRCRTGRPHTTLDPSSEKRVEGDFYVPRDEAFSEVKQKMFPPNAGKKNKLGTNPFPNFTEVDLMFRDGIEIPPSSHDILKFNIIATLNSSDQPAPPSVQPDIIQPDSTKLKFPPPEALKRDKFLWLSDGEFARQTLAGLNPYCIQLVKNWPLKSELNPEDYGPQESGFTTELVQKLIGISITVEEAIAQKKLFVLDYHDILMQYVEKVRSIRWTTLYGSRTLFFLNPDDTLEPLAIELTRPPMDGKPQWKKVYTPSIDHATDIWLWRLAKAHVLAHDSCVHQLVVHWLRTHCCMEPYAIALNRQLSTMHPIYRLLHPHFRFNMRINANAREILINAGGIIESTFSARGYCMEFSSLVYKKEWQFDTQALPEDLIRRGMAERDDKAPQGLKLAIKDYPFANDGLILWEALVEWMTEYVNHYYPDDKAIKNDKELEAWWNEIKEKGHPDKKNEAGWPTLETPKDLIQIVSTIAWVGCGHHSAVNFIQYAHAGYFPSRPSIARINMPTEDFDIIPEKFINNPESVMLEAFPSIAQASTVAQTMLILSAHSPDEEYIGKKIEPAWAEDPMIAKAFDKFKMKLDKLEKTIDQRNENSELKNRRGVGLVPYEVLKPTSGFGVTGKGVPYSVST</sequence>
<dbReference type="SUPFAM" id="SSF48484">
    <property type="entry name" value="Lipoxigenase"/>
    <property type="match status" value="1"/>
</dbReference>
<feature type="coiled-coil region" evidence="14">
    <location>
        <begin position="843"/>
        <end position="870"/>
    </location>
</feature>
<evidence type="ECO:0000259" key="16">
    <source>
        <dbReference type="PROSITE" id="PS51393"/>
    </source>
</evidence>
<dbReference type="SUPFAM" id="SSF49723">
    <property type="entry name" value="Lipase/lipooxygenase domain (PLAT/LH2 domain)"/>
    <property type="match status" value="1"/>
</dbReference>
<dbReference type="PRINTS" id="PR00468">
    <property type="entry name" value="PLTLPOXGNASE"/>
</dbReference>
<dbReference type="GO" id="GO:0046872">
    <property type="term" value="F:metal ion binding"/>
    <property type="evidence" value="ECO:0007669"/>
    <property type="project" value="UniProtKB-UniRule"/>
</dbReference>
<keyword evidence="6" id="KW-0276">Fatty acid metabolism</keyword>
<feature type="domain" description="Lipoxygenase" evidence="16">
    <location>
        <begin position="199"/>
        <end position="899"/>
    </location>
</feature>
<evidence type="ECO:0000256" key="7">
    <source>
        <dbReference type="ARBA" id="ARBA00022964"/>
    </source>
</evidence>
<dbReference type="UniPathway" id="UPA00382"/>
<keyword evidence="3 13" id="KW-0444">Lipid biosynthesis</keyword>
<dbReference type="PROSITE" id="PS00711">
    <property type="entry name" value="LIPOXYGENASE_1"/>
    <property type="match status" value="1"/>
</dbReference>
<dbReference type="Gene3D" id="3.10.450.60">
    <property type="match status" value="1"/>
</dbReference>
<comment type="function">
    <text evidence="13">Plant lipoxygenase may be involved in a number of diverse aspects of plant physiology including growth and development, pest resistance, and senescence or responses to wounding.</text>
</comment>
<comment type="cofactor">
    <cofactor evidence="1 12">
        <name>Fe cation</name>
        <dbReference type="ChEBI" id="CHEBI:24875"/>
    </cofactor>
</comment>
<dbReference type="Pfam" id="PF00305">
    <property type="entry name" value="Lipoxygenase"/>
    <property type="match status" value="1"/>
</dbReference>
<organism evidence="17 18">
    <name type="scientific">Cucumis melo var. makuwa</name>
    <name type="common">Oriental melon</name>
    <dbReference type="NCBI Taxonomy" id="1194695"/>
    <lineage>
        <taxon>Eukaryota</taxon>
        <taxon>Viridiplantae</taxon>
        <taxon>Streptophyta</taxon>
        <taxon>Embryophyta</taxon>
        <taxon>Tracheophyta</taxon>
        <taxon>Spermatophyta</taxon>
        <taxon>Magnoliopsida</taxon>
        <taxon>eudicotyledons</taxon>
        <taxon>Gunneridae</taxon>
        <taxon>Pentapetalae</taxon>
        <taxon>rosids</taxon>
        <taxon>fabids</taxon>
        <taxon>Cucurbitales</taxon>
        <taxon>Cucurbitaceae</taxon>
        <taxon>Benincaseae</taxon>
        <taxon>Cucumis</taxon>
    </lineage>
</organism>
<dbReference type="InterPro" id="IPR000907">
    <property type="entry name" value="LipOase"/>
</dbReference>
<evidence type="ECO:0000256" key="1">
    <source>
        <dbReference type="ARBA" id="ARBA00001962"/>
    </source>
</evidence>
<dbReference type="GO" id="GO:0016702">
    <property type="term" value="F:oxidoreductase activity, acting on single donors with incorporation of molecular oxygen, incorporation of two atoms of oxygen"/>
    <property type="evidence" value="ECO:0007669"/>
    <property type="project" value="InterPro"/>
</dbReference>
<dbReference type="InterPro" id="IPR036392">
    <property type="entry name" value="PLAT/LH2_dom_sf"/>
</dbReference>
<evidence type="ECO:0000256" key="15">
    <source>
        <dbReference type="SAM" id="MobiDB-lite"/>
    </source>
</evidence>
<keyword evidence="11 13" id="KW-0275">Fatty acid biosynthesis</keyword>
<evidence type="ECO:0000256" key="10">
    <source>
        <dbReference type="ARBA" id="ARBA00023098"/>
    </source>
</evidence>
<comment type="similarity">
    <text evidence="2 12">Belongs to the lipoxygenase family.</text>
</comment>
<keyword evidence="9 12" id="KW-0408">Iron</keyword>
<proteinExistence type="inferred from homology"/>
<evidence type="ECO:0000256" key="6">
    <source>
        <dbReference type="ARBA" id="ARBA00022832"/>
    </source>
</evidence>
<keyword evidence="8 12" id="KW-0560">Oxidoreductase</keyword>
<dbReference type="AlphaFoldDB" id="A0A5D3DE91"/>
<dbReference type="GO" id="GO:0031408">
    <property type="term" value="P:oxylipin biosynthetic process"/>
    <property type="evidence" value="ECO:0007669"/>
    <property type="project" value="UniProtKB-UniRule"/>
</dbReference>
<keyword evidence="5 13" id="KW-0925">Oxylipin biosynthesis</keyword>
<gene>
    <name evidence="17" type="ORF">E5676_scaffold859G00110</name>
</gene>
<comment type="pathway">
    <text evidence="13">Lipid metabolism; oxylipin biosynthesis.</text>
</comment>
<dbReference type="GO" id="GO:0006633">
    <property type="term" value="P:fatty acid biosynthetic process"/>
    <property type="evidence" value="ECO:0007669"/>
    <property type="project" value="UniProtKB-KW"/>
</dbReference>
<evidence type="ECO:0000256" key="2">
    <source>
        <dbReference type="ARBA" id="ARBA00009419"/>
    </source>
</evidence>
<keyword evidence="14" id="KW-0175">Coiled coil</keyword>
<evidence type="ECO:0000256" key="12">
    <source>
        <dbReference type="RuleBase" id="RU003974"/>
    </source>
</evidence>
<dbReference type="Proteomes" id="UP000321947">
    <property type="component" value="Unassembled WGS sequence"/>
</dbReference>
<accession>A0A5D3DE91</accession>
<name>A0A5D3DE91_CUCMM</name>
<evidence type="ECO:0000256" key="11">
    <source>
        <dbReference type="ARBA" id="ARBA00023160"/>
    </source>
</evidence>
<keyword evidence="10" id="KW-0443">Lipid metabolism</keyword>
<dbReference type="Gene3D" id="4.10.372.10">
    <property type="entry name" value="Lipoxygenase-1, Domain 3"/>
    <property type="match status" value="1"/>
</dbReference>
<comment type="caution">
    <text evidence="17">The sequence shown here is derived from an EMBL/GenBank/DDBJ whole genome shotgun (WGS) entry which is preliminary data.</text>
</comment>
<evidence type="ECO:0000313" key="17">
    <source>
        <dbReference type="EMBL" id="TYK21649.1"/>
    </source>
</evidence>
<feature type="region of interest" description="Disordered" evidence="15">
    <location>
        <begin position="363"/>
        <end position="383"/>
    </location>
</feature>
<keyword evidence="4 12" id="KW-0479">Metal-binding</keyword>
<dbReference type="InterPro" id="IPR013819">
    <property type="entry name" value="LipOase_C"/>
</dbReference>
<protein>
    <recommendedName>
        <fullName evidence="13">Lipoxygenase</fullName>
        <ecNumber evidence="13">1.13.11.-</ecNumber>
    </recommendedName>
</protein>
<dbReference type="InterPro" id="IPR020833">
    <property type="entry name" value="LipOase_Fe_BS"/>
</dbReference>
<dbReference type="PROSITE" id="PS00081">
    <property type="entry name" value="LIPOXYGENASE_2"/>
    <property type="match status" value="1"/>
</dbReference>
<dbReference type="GO" id="GO:0034440">
    <property type="term" value="P:lipid oxidation"/>
    <property type="evidence" value="ECO:0007669"/>
    <property type="project" value="InterPro"/>
</dbReference>
<keyword evidence="7 12" id="KW-0223">Dioxygenase</keyword>
<dbReference type="Gene3D" id="1.20.245.10">
    <property type="entry name" value="Lipoxygenase-1, Domain 5"/>
    <property type="match status" value="1"/>
</dbReference>
<dbReference type="EC" id="1.13.11.-" evidence="13"/>
<dbReference type="PROSITE" id="PS51393">
    <property type="entry name" value="LIPOXYGENASE_3"/>
    <property type="match status" value="1"/>
</dbReference>
<dbReference type="EMBL" id="SSTD01005549">
    <property type="protein sequence ID" value="TYK21649.1"/>
    <property type="molecule type" value="Genomic_DNA"/>
</dbReference>
<evidence type="ECO:0000256" key="9">
    <source>
        <dbReference type="ARBA" id="ARBA00023004"/>
    </source>
</evidence>
<dbReference type="Gene3D" id="2.60.60.20">
    <property type="entry name" value="PLAT/LH2 domain"/>
    <property type="match status" value="2"/>
</dbReference>
<dbReference type="PANTHER" id="PTHR11771">
    <property type="entry name" value="LIPOXYGENASE"/>
    <property type="match status" value="1"/>
</dbReference>
<dbReference type="InterPro" id="IPR027433">
    <property type="entry name" value="Lipoxygenase_dom_3"/>
</dbReference>
<dbReference type="FunFam" id="1.20.245.10:FF:000002">
    <property type="entry name" value="Lipoxygenase"/>
    <property type="match status" value="1"/>
</dbReference>
<dbReference type="InterPro" id="IPR036226">
    <property type="entry name" value="LipOase_C_sf"/>
</dbReference>
<dbReference type="PRINTS" id="PR00087">
    <property type="entry name" value="LIPOXYGENASE"/>
</dbReference>
<evidence type="ECO:0000256" key="8">
    <source>
        <dbReference type="ARBA" id="ARBA00023002"/>
    </source>
</evidence>
<evidence type="ECO:0000256" key="14">
    <source>
        <dbReference type="SAM" id="Coils"/>
    </source>
</evidence>
<dbReference type="InterPro" id="IPR001246">
    <property type="entry name" value="LipOase_plant"/>
</dbReference>
<evidence type="ECO:0000256" key="4">
    <source>
        <dbReference type="ARBA" id="ARBA00022723"/>
    </source>
</evidence>
<reference evidence="17 18" key="1">
    <citation type="submission" date="2019-08" db="EMBL/GenBank/DDBJ databases">
        <title>Draft genome sequences of two oriental melons (Cucumis melo L. var makuwa).</title>
        <authorList>
            <person name="Kwon S.-Y."/>
        </authorList>
    </citation>
    <scope>NUCLEOTIDE SEQUENCE [LARGE SCALE GENOMIC DNA]</scope>
    <source>
        <strain evidence="18">cv. Chang Bougi</strain>
        <tissue evidence="17">Leaf</tissue>
    </source>
</reference>
<feature type="region of interest" description="Disordered" evidence="15">
    <location>
        <begin position="269"/>
        <end position="290"/>
    </location>
</feature>
<evidence type="ECO:0000256" key="3">
    <source>
        <dbReference type="ARBA" id="ARBA00022516"/>
    </source>
</evidence>
<dbReference type="InterPro" id="IPR020834">
    <property type="entry name" value="LipOase_CS"/>
</dbReference>
<evidence type="ECO:0000313" key="18">
    <source>
        <dbReference type="Proteomes" id="UP000321947"/>
    </source>
</evidence>
<evidence type="ECO:0000256" key="5">
    <source>
        <dbReference type="ARBA" id="ARBA00022767"/>
    </source>
</evidence>